<keyword evidence="2" id="KW-0812">Transmembrane</keyword>
<name>A0AAV0AVZ6_PHAPC</name>
<reference evidence="3" key="1">
    <citation type="submission" date="2022-06" db="EMBL/GenBank/DDBJ databases">
        <authorList>
            <consortium name="SYNGENTA / RWTH Aachen University"/>
        </authorList>
    </citation>
    <scope>NUCLEOTIDE SEQUENCE</scope>
</reference>
<keyword evidence="2" id="KW-1133">Transmembrane helix</keyword>
<evidence type="ECO:0000313" key="3">
    <source>
        <dbReference type="EMBL" id="CAH7672416.1"/>
    </source>
</evidence>
<feature type="region of interest" description="Disordered" evidence="1">
    <location>
        <begin position="185"/>
        <end position="206"/>
    </location>
</feature>
<keyword evidence="4" id="KW-1185">Reference proteome</keyword>
<proteinExistence type="predicted"/>
<comment type="caution">
    <text evidence="3">The sequence shown here is derived from an EMBL/GenBank/DDBJ whole genome shotgun (WGS) entry which is preliminary data.</text>
</comment>
<organism evidence="3 4">
    <name type="scientific">Phakopsora pachyrhizi</name>
    <name type="common">Asian soybean rust disease fungus</name>
    <dbReference type="NCBI Taxonomy" id="170000"/>
    <lineage>
        <taxon>Eukaryota</taxon>
        <taxon>Fungi</taxon>
        <taxon>Dikarya</taxon>
        <taxon>Basidiomycota</taxon>
        <taxon>Pucciniomycotina</taxon>
        <taxon>Pucciniomycetes</taxon>
        <taxon>Pucciniales</taxon>
        <taxon>Phakopsoraceae</taxon>
        <taxon>Phakopsora</taxon>
    </lineage>
</organism>
<evidence type="ECO:0000256" key="2">
    <source>
        <dbReference type="SAM" id="Phobius"/>
    </source>
</evidence>
<gene>
    <name evidence="3" type="ORF">PPACK8108_LOCUS7231</name>
</gene>
<evidence type="ECO:0000256" key="1">
    <source>
        <dbReference type="SAM" id="MobiDB-lite"/>
    </source>
</evidence>
<evidence type="ECO:0000313" key="4">
    <source>
        <dbReference type="Proteomes" id="UP001153365"/>
    </source>
</evidence>
<protein>
    <submittedName>
        <fullName evidence="3">Uncharacterized protein</fullName>
    </submittedName>
</protein>
<dbReference type="AlphaFoldDB" id="A0AAV0AVZ6"/>
<feature type="transmembrane region" description="Helical" evidence="2">
    <location>
        <begin position="111"/>
        <end position="132"/>
    </location>
</feature>
<dbReference type="EMBL" id="CALTRL010001408">
    <property type="protein sequence ID" value="CAH7672416.1"/>
    <property type="molecule type" value="Genomic_DNA"/>
</dbReference>
<accession>A0AAV0AVZ6</accession>
<feature type="transmembrane region" description="Helical" evidence="2">
    <location>
        <begin position="42"/>
        <end position="63"/>
    </location>
</feature>
<dbReference type="Proteomes" id="UP001153365">
    <property type="component" value="Unassembled WGS sequence"/>
</dbReference>
<keyword evidence="2" id="KW-0472">Membrane</keyword>
<sequence>MLEGCRQGFLGDRGEFDCSSTQKKRNRKNLKMIHKERVLKSLIRFFLMIMKISITTTLGISLANEVRSVASVDGHESSSSSLGIVRSVTNSSSLPPIHGFGSKSLTLRSGLLLGGWAFLILCWTIFIVISAFDSNFNQKASSLVTGSPKPRKQSSLHLMSFRNININLSESEIARAAAAAERSGLNSSVGNGLSGSGNQIESPRNN</sequence>